<comment type="caution">
    <text evidence="2">The sequence shown here is derived from an EMBL/GenBank/DDBJ whole genome shotgun (WGS) entry which is preliminary data.</text>
</comment>
<dbReference type="Proteomes" id="UP000078240">
    <property type="component" value="Unassembled WGS sequence"/>
</dbReference>
<dbReference type="EMBL" id="LSBH01000009">
    <property type="protein sequence ID" value="OAQ74468.1"/>
    <property type="molecule type" value="Genomic_DNA"/>
</dbReference>
<protein>
    <submittedName>
        <fullName evidence="2">Uncharacterized protein</fullName>
    </submittedName>
</protein>
<name>A0A179GAB8_PURLI</name>
<organism evidence="2 3">
    <name type="scientific">Purpureocillium lilacinum</name>
    <name type="common">Paecilomyces lilacinus</name>
    <dbReference type="NCBI Taxonomy" id="33203"/>
    <lineage>
        <taxon>Eukaryota</taxon>
        <taxon>Fungi</taxon>
        <taxon>Dikarya</taxon>
        <taxon>Ascomycota</taxon>
        <taxon>Pezizomycotina</taxon>
        <taxon>Sordariomycetes</taxon>
        <taxon>Hypocreomycetidae</taxon>
        <taxon>Hypocreales</taxon>
        <taxon>Ophiocordycipitaceae</taxon>
        <taxon>Purpureocillium</taxon>
    </lineage>
</organism>
<gene>
    <name evidence="2" type="ORF">VFPBJ_09763</name>
</gene>
<evidence type="ECO:0000313" key="3">
    <source>
        <dbReference type="Proteomes" id="UP000078240"/>
    </source>
</evidence>
<accession>A0A179GAB8</accession>
<feature type="region of interest" description="Disordered" evidence="1">
    <location>
        <begin position="1"/>
        <end position="30"/>
    </location>
</feature>
<reference evidence="2 3" key="1">
    <citation type="submission" date="2016-01" db="EMBL/GenBank/DDBJ databases">
        <title>Biosynthesis of antibiotic leucinostatins and their inhibition on Phytophthora in bio-control Purpureocillium lilacinum.</title>
        <authorList>
            <person name="Wang G."/>
            <person name="Liu Z."/>
            <person name="Lin R."/>
            <person name="Li E."/>
            <person name="Mao Z."/>
            <person name="Ling J."/>
            <person name="Yin W."/>
            <person name="Xie B."/>
        </authorList>
    </citation>
    <scope>NUCLEOTIDE SEQUENCE [LARGE SCALE GENOMIC DNA]</scope>
    <source>
        <strain evidence="2">PLBJ-1</strain>
    </source>
</reference>
<dbReference type="AlphaFoldDB" id="A0A179GAB8"/>
<evidence type="ECO:0000256" key="1">
    <source>
        <dbReference type="SAM" id="MobiDB-lite"/>
    </source>
</evidence>
<proteinExistence type="predicted"/>
<evidence type="ECO:0000313" key="2">
    <source>
        <dbReference type="EMBL" id="OAQ74468.1"/>
    </source>
</evidence>
<sequence>MHEVALGHGADIRAGRAAPDDRRRPGSRGDHAARLSVCLSVIDRCDGALWPATGSNFASPFIPGSVSLEDPMACPCFSSTPWVGLRPGC</sequence>